<dbReference type="Proteomes" id="UP000190831">
    <property type="component" value="Chromosome G"/>
</dbReference>
<feature type="compositionally biased region" description="Acidic residues" evidence="9">
    <location>
        <begin position="158"/>
        <end position="171"/>
    </location>
</feature>
<dbReference type="InterPro" id="IPR012423">
    <property type="entry name" value="Eaf7/MRGBP"/>
</dbReference>
<dbReference type="GO" id="GO:0035267">
    <property type="term" value="C:NuA4 histone acetyltransferase complex"/>
    <property type="evidence" value="ECO:0007669"/>
    <property type="project" value="TreeGrafter"/>
</dbReference>
<dbReference type="PANTHER" id="PTHR13581">
    <property type="entry name" value="MRG-BINDING PROTEIN"/>
    <property type="match status" value="1"/>
</dbReference>
<name>A0A1G4MHW1_LACFM</name>
<dbReference type="EMBL" id="LT598486">
    <property type="protein sequence ID" value="SCW03507.1"/>
    <property type="molecule type" value="Genomic_DNA"/>
</dbReference>
<keyword evidence="4" id="KW-0156">Chromatin regulator</keyword>
<comment type="subcellular location">
    <subcellularLocation>
        <location evidence="1">Nucleus</location>
    </subcellularLocation>
</comment>
<keyword evidence="11" id="KW-1185">Reference proteome</keyword>
<gene>
    <name evidence="10" type="ORF">LAFE_0G12002G</name>
</gene>
<evidence type="ECO:0000256" key="7">
    <source>
        <dbReference type="ARBA" id="ARBA00023242"/>
    </source>
</evidence>
<evidence type="ECO:0000256" key="3">
    <source>
        <dbReference type="ARBA" id="ARBA00018502"/>
    </source>
</evidence>
<evidence type="ECO:0000256" key="4">
    <source>
        <dbReference type="ARBA" id="ARBA00022853"/>
    </source>
</evidence>
<comment type="function">
    <text evidence="8">Component of the NuA4 histone acetyltransferase complex which is involved in transcriptional activation of selected genes principally by acetylation of nucleosomal histone H4 and H2A. The NuA4 complex is also involved in DNA repair.</text>
</comment>
<evidence type="ECO:0000256" key="2">
    <source>
        <dbReference type="ARBA" id="ARBA00007117"/>
    </source>
</evidence>
<dbReference type="OMA" id="FTASEIW"/>
<dbReference type="OrthoDB" id="5595141at2759"/>
<dbReference type="Pfam" id="PF07904">
    <property type="entry name" value="Eaf7"/>
    <property type="match status" value="1"/>
</dbReference>
<reference evidence="10 11" key="1">
    <citation type="submission" date="2016-03" db="EMBL/GenBank/DDBJ databases">
        <authorList>
            <person name="Devillers H."/>
        </authorList>
    </citation>
    <scope>NUCLEOTIDE SEQUENCE [LARGE SCALE GENOMIC DNA]</scope>
    <source>
        <strain evidence="10">CBS 6772</strain>
    </source>
</reference>
<organism evidence="10 11">
    <name type="scientific">Lachancea fermentati</name>
    <name type="common">Zygosaccharomyces fermentati</name>
    <dbReference type="NCBI Taxonomy" id="4955"/>
    <lineage>
        <taxon>Eukaryota</taxon>
        <taxon>Fungi</taxon>
        <taxon>Dikarya</taxon>
        <taxon>Ascomycota</taxon>
        <taxon>Saccharomycotina</taxon>
        <taxon>Saccharomycetes</taxon>
        <taxon>Saccharomycetales</taxon>
        <taxon>Saccharomycetaceae</taxon>
        <taxon>Lachancea</taxon>
    </lineage>
</organism>
<accession>A0A1G4MHW1</accession>
<evidence type="ECO:0000313" key="11">
    <source>
        <dbReference type="Proteomes" id="UP000190831"/>
    </source>
</evidence>
<dbReference type="GO" id="GO:0006357">
    <property type="term" value="P:regulation of transcription by RNA polymerase II"/>
    <property type="evidence" value="ECO:0007669"/>
    <property type="project" value="TreeGrafter"/>
</dbReference>
<dbReference type="AlphaFoldDB" id="A0A1G4MHW1"/>
<evidence type="ECO:0000256" key="8">
    <source>
        <dbReference type="ARBA" id="ARBA00025178"/>
    </source>
</evidence>
<dbReference type="PANTHER" id="PTHR13581:SF5">
    <property type="entry name" value="MRG_MORF4L-BINDING PROTEIN"/>
    <property type="match status" value="1"/>
</dbReference>
<dbReference type="GO" id="GO:0006325">
    <property type="term" value="P:chromatin organization"/>
    <property type="evidence" value="ECO:0007669"/>
    <property type="project" value="UniProtKB-KW"/>
</dbReference>
<comment type="similarity">
    <text evidence="2">Belongs to the EAF7 family.</text>
</comment>
<keyword evidence="6" id="KW-0804">Transcription</keyword>
<feature type="region of interest" description="Disordered" evidence="9">
    <location>
        <begin position="135"/>
        <end position="276"/>
    </location>
</feature>
<dbReference type="GO" id="GO:0005634">
    <property type="term" value="C:nucleus"/>
    <property type="evidence" value="ECO:0007669"/>
    <property type="project" value="UniProtKB-SubCell"/>
</dbReference>
<evidence type="ECO:0000256" key="9">
    <source>
        <dbReference type="SAM" id="MobiDB-lite"/>
    </source>
</evidence>
<evidence type="ECO:0000313" key="10">
    <source>
        <dbReference type="EMBL" id="SCW03507.1"/>
    </source>
</evidence>
<proteinExistence type="inferred from homology"/>
<evidence type="ECO:0000256" key="6">
    <source>
        <dbReference type="ARBA" id="ARBA00023163"/>
    </source>
</evidence>
<protein>
    <recommendedName>
        <fullName evidence="3">Chromatin modification-related protein EAF7</fullName>
    </recommendedName>
</protein>
<dbReference type="STRING" id="4955.A0A1G4MHW1"/>
<evidence type="ECO:0000256" key="5">
    <source>
        <dbReference type="ARBA" id="ARBA00023015"/>
    </source>
</evidence>
<keyword evidence="7" id="KW-0539">Nucleus</keyword>
<sequence>MSDEWSIEDEIRLCRWISEFKPAGIHKHFHMMSIIERMNNREKYPVVLLFDKLKSEGKSTFTASDIWEKLSKLYNLDRLDELEDRVDEEDTKSDKTSKKEEEDLEIPLRRLIKLQRDFNLPWDDYGELMVENARDGNVAPEEKDEEITEQELRHEEQTVEIEVSDQPEDLEKENTSKRVTRSSNTPKVGRVTRSRGAVEQDEDDQKAPAEDNQSPENEIAEKPPQKKTRNAKIQTAASNPPPDNRPLRNRRKSITTVPVPPIRSSGRVASRLRNKK</sequence>
<keyword evidence="5" id="KW-0805">Transcription regulation</keyword>
<evidence type="ECO:0000256" key="1">
    <source>
        <dbReference type="ARBA" id="ARBA00004123"/>
    </source>
</evidence>